<feature type="compositionally biased region" description="Low complexity" evidence="1">
    <location>
        <begin position="7"/>
        <end position="31"/>
    </location>
</feature>
<protein>
    <submittedName>
        <fullName evidence="4">Glutamate-rich protein 6B</fullName>
    </submittedName>
</protein>
<feature type="compositionally biased region" description="Acidic residues" evidence="1">
    <location>
        <begin position="34"/>
        <end position="53"/>
    </location>
</feature>
<organism evidence="3 4">
    <name type="scientific">Neomonachus schauinslandi</name>
    <name type="common">Hawaiian monk seal</name>
    <name type="synonym">Monachus schauinslandi</name>
    <dbReference type="NCBI Taxonomy" id="29088"/>
    <lineage>
        <taxon>Eukaryota</taxon>
        <taxon>Metazoa</taxon>
        <taxon>Chordata</taxon>
        <taxon>Craniata</taxon>
        <taxon>Vertebrata</taxon>
        <taxon>Euteleostomi</taxon>
        <taxon>Mammalia</taxon>
        <taxon>Eutheria</taxon>
        <taxon>Laurasiatheria</taxon>
        <taxon>Carnivora</taxon>
        <taxon>Caniformia</taxon>
        <taxon>Pinnipedia</taxon>
        <taxon>Phocidae</taxon>
        <taxon>Monachinae</taxon>
        <taxon>Monachini</taxon>
        <taxon>Neomonachus</taxon>
    </lineage>
</organism>
<reference evidence="4" key="1">
    <citation type="submission" date="2025-08" db="UniProtKB">
        <authorList>
            <consortium name="RefSeq"/>
        </authorList>
    </citation>
    <scope>IDENTIFICATION</scope>
    <source>
        <tissue evidence="4">Blood</tissue>
    </source>
</reference>
<sequence>MSAKNNQSSGGTSPLSPPTTSQYSTQTLYLEEGNKEEDENSEREYLSPEDNEYLEEEIYPEEDEYLEEETFLKENTYLYETPEYVKQRKHLQKKKHLEEKEDLFEKYLEDVYVIPDFSHGEENVLDFVTKENFWNDLLNEPIDSLEAENIDDKLLGSSYQAVFRTMLKEMAARKEQEEDIDVPMTGILESETRRKLGILLKKNFEKYKTTILWIMKKRESQRSTNISTFTFHLWNQPPPGKESVTEVKKTRHVVRHKKKLEIDTDWVQSKTEVHHHDVKLTLYPSETVFQILFPDGSGQIHYPSGNLAMLILSTKQREFTYIILEDSEERCVQALINNSGHATFYDENREIWLSLSQNLGYYFPKGKHQKAWNWWDLSLHVHAPPFQSISLKINRYIKVQIRSQDKIAFCFSHQKKHICLNVGTKYKFLTPEVLSEMKQKAILEVEFGSTARKMQVLLGKMSRILNFLTIPDLENFIEAARILRTDNLERKENSYFQE</sequence>
<feature type="domain" description="FAM194 C-terminal" evidence="2">
    <location>
        <begin position="277"/>
        <end position="476"/>
    </location>
</feature>
<evidence type="ECO:0000259" key="2">
    <source>
        <dbReference type="Pfam" id="PF14977"/>
    </source>
</evidence>
<dbReference type="KEGG" id="nsu:110587630"/>
<evidence type="ECO:0000313" key="3">
    <source>
        <dbReference type="Proteomes" id="UP000248481"/>
    </source>
</evidence>
<name>A0A8M1MAH3_NEOSC</name>
<evidence type="ECO:0000313" key="4">
    <source>
        <dbReference type="RefSeq" id="XP_044769528.1"/>
    </source>
</evidence>
<dbReference type="Pfam" id="PF14977">
    <property type="entry name" value="FAM194"/>
    <property type="match status" value="1"/>
</dbReference>
<dbReference type="PANTHER" id="PTHR23093:SF17">
    <property type="entry name" value="GLUTAMATE-RICH PROTEIN 6B"/>
    <property type="match status" value="1"/>
</dbReference>
<dbReference type="InterPro" id="IPR029281">
    <property type="entry name" value="FAM194_C"/>
</dbReference>
<accession>A0A8M1MAH3</accession>
<dbReference type="CTD" id="220081"/>
<keyword evidence="3" id="KW-1185">Reference proteome</keyword>
<dbReference type="AlphaFoldDB" id="A0A8M1MAH3"/>
<dbReference type="Proteomes" id="UP000248481">
    <property type="component" value="Chromosome 3"/>
</dbReference>
<dbReference type="GeneID" id="110587630"/>
<gene>
    <name evidence="4" type="primary">ERICH6B</name>
</gene>
<dbReference type="PANTHER" id="PTHR23093">
    <property type="entry name" value="SIMILAR TO CHROMOSOME 3 OPEN READING FRAME 20"/>
    <property type="match status" value="1"/>
</dbReference>
<proteinExistence type="predicted"/>
<feature type="region of interest" description="Disordered" evidence="1">
    <location>
        <begin position="1"/>
        <end position="53"/>
    </location>
</feature>
<evidence type="ECO:0000256" key="1">
    <source>
        <dbReference type="SAM" id="MobiDB-lite"/>
    </source>
</evidence>
<dbReference type="RefSeq" id="XP_044769528.1">
    <property type="nucleotide sequence ID" value="XM_044913593.1"/>
</dbReference>